<dbReference type="Gene3D" id="1.20.120.520">
    <property type="entry name" value="nmb1532 protein domain like"/>
    <property type="match status" value="1"/>
</dbReference>
<sequence>MKPTTPLKRAPELKAFSHDHHHGLLLCWKIKTGMAKNIELKRIKEYVNWFYQSHLQTHFELEEKYIFSILDADNEHIQQALKEHKRLNDLFKATSDLETNLKSIEKELEAHIRFEERILFAEIQKSATKAQLETIEEVHSKEAFLENEDANFWS</sequence>
<gene>
    <name evidence="1" type="ORF">J2W95_000575</name>
</gene>
<reference evidence="1 2" key="1">
    <citation type="submission" date="2023-07" db="EMBL/GenBank/DDBJ databases">
        <title>Sorghum-associated microbial communities from plants grown in Nebraska, USA.</title>
        <authorList>
            <person name="Schachtman D."/>
        </authorList>
    </citation>
    <scope>NUCLEOTIDE SEQUENCE [LARGE SCALE GENOMIC DNA]</scope>
    <source>
        <strain evidence="1 2">BE124</strain>
    </source>
</reference>
<evidence type="ECO:0000313" key="1">
    <source>
        <dbReference type="EMBL" id="MDR6843895.1"/>
    </source>
</evidence>
<accession>A0ABU1RYP6</accession>
<evidence type="ECO:0000313" key="2">
    <source>
        <dbReference type="Proteomes" id="UP001261871"/>
    </source>
</evidence>
<name>A0ABU1RYP6_9FLAO</name>
<comment type="caution">
    <text evidence="1">The sequence shown here is derived from an EMBL/GenBank/DDBJ whole genome shotgun (WGS) entry which is preliminary data.</text>
</comment>
<dbReference type="Proteomes" id="UP001261871">
    <property type="component" value="Unassembled WGS sequence"/>
</dbReference>
<dbReference type="RefSeq" id="WP_310003744.1">
    <property type="nucleotide sequence ID" value="NZ_JAVDTX010000001.1"/>
</dbReference>
<protein>
    <submittedName>
        <fullName evidence="1">Iron-sulfur cluster repair protein YtfE (RIC family)</fullName>
    </submittedName>
</protein>
<keyword evidence="2" id="KW-1185">Reference proteome</keyword>
<organism evidence="1 2">
    <name type="scientific">Flavobacterium granuli</name>
    <dbReference type="NCBI Taxonomy" id="280093"/>
    <lineage>
        <taxon>Bacteria</taxon>
        <taxon>Pseudomonadati</taxon>
        <taxon>Bacteroidota</taxon>
        <taxon>Flavobacteriia</taxon>
        <taxon>Flavobacteriales</taxon>
        <taxon>Flavobacteriaceae</taxon>
        <taxon>Flavobacterium</taxon>
    </lineage>
</organism>
<proteinExistence type="predicted"/>
<dbReference type="EMBL" id="JAVDTX010000001">
    <property type="protein sequence ID" value="MDR6843895.1"/>
    <property type="molecule type" value="Genomic_DNA"/>
</dbReference>